<name>A0A0D1ENK4_9RHOB</name>
<feature type="transmembrane region" description="Helical" evidence="4">
    <location>
        <begin position="201"/>
        <end position="227"/>
    </location>
</feature>
<organism evidence="6 7">
    <name type="scientific">Jannaschia aquimarina</name>
    <dbReference type="NCBI Taxonomy" id="935700"/>
    <lineage>
        <taxon>Bacteria</taxon>
        <taxon>Pseudomonadati</taxon>
        <taxon>Pseudomonadota</taxon>
        <taxon>Alphaproteobacteria</taxon>
        <taxon>Rhodobacterales</taxon>
        <taxon>Roseobacteraceae</taxon>
        <taxon>Jannaschia</taxon>
    </lineage>
</organism>
<protein>
    <submittedName>
        <fullName evidence="6">Major Facilitator Superfamily protein</fullName>
    </submittedName>
</protein>
<dbReference type="InterPro" id="IPR011701">
    <property type="entry name" value="MFS"/>
</dbReference>
<keyword evidence="2 4" id="KW-1133">Transmembrane helix</keyword>
<feature type="transmembrane region" description="Helical" evidence="4">
    <location>
        <begin position="76"/>
        <end position="101"/>
    </location>
</feature>
<feature type="transmembrane region" description="Helical" evidence="4">
    <location>
        <begin position="160"/>
        <end position="180"/>
    </location>
</feature>
<proteinExistence type="predicted"/>
<dbReference type="Gene3D" id="1.20.1250.20">
    <property type="entry name" value="MFS general substrate transporter like domains"/>
    <property type="match status" value="1"/>
</dbReference>
<keyword evidence="1 4" id="KW-0812">Transmembrane</keyword>
<evidence type="ECO:0000259" key="5">
    <source>
        <dbReference type="PROSITE" id="PS50850"/>
    </source>
</evidence>
<dbReference type="OrthoDB" id="6095882at2"/>
<dbReference type="RefSeq" id="WP_043917812.1">
    <property type="nucleotide sequence ID" value="NZ_FZPF01000007.1"/>
</dbReference>
<dbReference type="SUPFAM" id="SSF103473">
    <property type="entry name" value="MFS general substrate transporter"/>
    <property type="match status" value="1"/>
</dbReference>
<dbReference type="PATRIC" id="fig|935700.4.peg.1014"/>
<dbReference type="GO" id="GO:0022857">
    <property type="term" value="F:transmembrane transporter activity"/>
    <property type="evidence" value="ECO:0007669"/>
    <property type="project" value="InterPro"/>
</dbReference>
<feature type="transmembrane region" description="Helical" evidence="4">
    <location>
        <begin position="292"/>
        <end position="310"/>
    </location>
</feature>
<dbReference type="AlphaFoldDB" id="A0A0D1ENK4"/>
<dbReference type="InterPro" id="IPR020846">
    <property type="entry name" value="MFS_dom"/>
</dbReference>
<dbReference type="STRING" id="935700.jaqu_09710"/>
<comment type="caution">
    <text evidence="6">The sequence shown here is derived from an EMBL/GenBank/DDBJ whole genome shotgun (WGS) entry which is preliminary data.</text>
</comment>
<evidence type="ECO:0000313" key="6">
    <source>
        <dbReference type="EMBL" id="KIT17240.1"/>
    </source>
</evidence>
<feature type="transmembrane region" description="Helical" evidence="4">
    <location>
        <begin position="269"/>
        <end position="286"/>
    </location>
</feature>
<evidence type="ECO:0000256" key="1">
    <source>
        <dbReference type="ARBA" id="ARBA00022692"/>
    </source>
</evidence>
<feature type="transmembrane region" description="Helical" evidence="4">
    <location>
        <begin position="239"/>
        <end position="257"/>
    </location>
</feature>
<dbReference type="InterPro" id="IPR036259">
    <property type="entry name" value="MFS_trans_sf"/>
</dbReference>
<feature type="transmembrane region" description="Helical" evidence="4">
    <location>
        <begin position="322"/>
        <end position="342"/>
    </location>
</feature>
<accession>A0A0D1ENK4</accession>
<keyword evidence="3 4" id="KW-0472">Membrane</keyword>
<dbReference type="Pfam" id="PF07690">
    <property type="entry name" value="MFS_1"/>
    <property type="match status" value="1"/>
</dbReference>
<reference evidence="6 7" key="1">
    <citation type="submission" date="2015-02" db="EMBL/GenBank/DDBJ databases">
        <title>Genome Sequence of Jannaschia aquimarina DSM28248, a member of the Roseobacter clade.</title>
        <authorList>
            <person name="Voget S."/>
            <person name="Daniel R."/>
        </authorList>
    </citation>
    <scope>NUCLEOTIDE SEQUENCE [LARGE SCALE GENOMIC DNA]</scope>
    <source>
        <strain evidence="6 7">GSW-M26</strain>
    </source>
</reference>
<gene>
    <name evidence="6" type="ORF">jaqu_09710</name>
</gene>
<feature type="transmembrane region" description="Helical" evidence="4">
    <location>
        <begin position="107"/>
        <end position="124"/>
    </location>
</feature>
<keyword evidence="7" id="KW-1185">Reference proteome</keyword>
<feature type="domain" description="Major facilitator superfamily (MFS) profile" evidence="5">
    <location>
        <begin position="8"/>
        <end position="380"/>
    </location>
</feature>
<evidence type="ECO:0000256" key="2">
    <source>
        <dbReference type="ARBA" id="ARBA00022989"/>
    </source>
</evidence>
<dbReference type="EMBL" id="JYFE01000020">
    <property type="protein sequence ID" value="KIT17240.1"/>
    <property type="molecule type" value="Genomic_DNA"/>
</dbReference>
<feature type="transmembrane region" description="Helical" evidence="4">
    <location>
        <begin position="131"/>
        <end position="154"/>
    </location>
</feature>
<evidence type="ECO:0000256" key="3">
    <source>
        <dbReference type="ARBA" id="ARBA00023136"/>
    </source>
</evidence>
<feature type="transmembrane region" description="Helical" evidence="4">
    <location>
        <begin position="45"/>
        <end position="69"/>
    </location>
</feature>
<sequence length="380" mass="38245">MARSDLTLIALVYLGGLLAAAQFGKISLSLGPLSEALGRDVPTVAFLVSLVGVMGLLLGAMAGGVVAALGPGRCFLGGLVVGGVVALLEAFVPPFFVLATLRGIEGLAHLALVVAGPSLMAAAANDRDRPLAMGLWGTFFGTSLALSALVFPALIAGGGLPLMLATNGLAMLALAAILWRRIPRLPRNALDLNPIRVHREVYGTFAQVAPALGFVCYTFLFLAALTFLPGALGRAPEVASLWSLITLGSTLMGGALCRRMSPWRVSGMGFAGTAAGTAGMALGLPLSAEVCFAFMGLVPGASFAAIAAWNDTPDARTRATGAIAQFGNLGTVTGTPVLALAAAGGATALLAVILAVAVLGGCLAAWSGRRVTRLATGAGL</sequence>
<evidence type="ECO:0000256" key="4">
    <source>
        <dbReference type="SAM" id="Phobius"/>
    </source>
</evidence>
<feature type="transmembrane region" description="Helical" evidence="4">
    <location>
        <begin position="348"/>
        <end position="366"/>
    </location>
</feature>
<dbReference type="PROSITE" id="PS50850">
    <property type="entry name" value="MFS"/>
    <property type="match status" value="1"/>
</dbReference>
<dbReference type="Proteomes" id="UP000032232">
    <property type="component" value="Unassembled WGS sequence"/>
</dbReference>
<evidence type="ECO:0000313" key="7">
    <source>
        <dbReference type="Proteomes" id="UP000032232"/>
    </source>
</evidence>